<comment type="caution">
    <text evidence="1">The sequence shown here is derived from an EMBL/GenBank/DDBJ whole genome shotgun (WGS) entry which is preliminary data.</text>
</comment>
<evidence type="ECO:0000313" key="1">
    <source>
        <dbReference type="EMBL" id="MCK2220985.1"/>
    </source>
</evidence>
<proteinExistence type="predicted"/>
<dbReference type="RefSeq" id="WP_242382067.1">
    <property type="nucleotide sequence ID" value="NZ_JAKRKC020000003.1"/>
</dbReference>
<dbReference type="InterPro" id="IPR011256">
    <property type="entry name" value="Reg_factor_effector_dom_sf"/>
</dbReference>
<keyword evidence="2" id="KW-1185">Reference proteome</keyword>
<dbReference type="Proteomes" id="UP001317259">
    <property type="component" value="Unassembled WGS sequence"/>
</dbReference>
<dbReference type="EMBL" id="JAKRKC020000003">
    <property type="protein sequence ID" value="MCK2220985.1"/>
    <property type="molecule type" value="Genomic_DNA"/>
</dbReference>
<protein>
    <recommendedName>
        <fullName evidence="3">GyrI-like small molecule binding domain-containing protein</fullName>
    </recommendedName>
</protein>
<evidence type="ECO:0000313" key="2">
    <source>
        <dbReference type="Proteomes" id="UP001317259"/>
    </source>
</evidence>
<organism evidence="1 2">
    <name type="scientific">Actinomadura luzonensis</name>
    <dbReference type="NCBI Taxonomy" id="2805427"/>
    <lineage>
        <taxon>Bacteria</taxon>
        <taxon>Bacillati</taxon>
        <taxon>Actinomycetota</taxon>
        <taxon>Actinomycetes</taxon>
        <taxon>Streptosporangiales</taxon>
        <taxon>Thermomonosporaceae</taxon>
        <taxon>Actinomadura</taxon>
    </lineage>
</organism>
<dbReference type="Gene3D" id="3.20.80.10">
    <property type="entry name" value="Regulatory factor, effector binding domain"/>
    <property type="match status" value="1"/>
</dbReference>
<reference evidence="1 2" key="1">
    <citation type="submission" date="2022-04" db="EMBL/GenBank/DDBJ databases">
        <title>Genome draft of Actinomadura sp. ATCC 31491.</title>
        <authorList>
            <person name="Shi X."/>
            <person name="Du Y."/>
        </authorList>
    </citation>
    <scope>NUCLEOTIDE SEQUENCE [LARGE SCALE GENOMIC DNA]</scope>
    <source>
        <strain evidence="1 2">ATCC 31491</strain>
    </source>
</reference>
<gene>
    <name evidence="1" type="ORF">MF672_045350</name>
</gene>
<name>A0ABT0G8R5_9ACTN</name>
<evidence type="ECO:0008006" key="3">
    <source>
        <dbReference type="Google" id="ProtNLM"/>
    </source>
</evidence>
<accession>A0ABT0G8R5</accession>
<sequence>MTPTITTCGPVTCLNVTGMGEPGGTEHLAAVRALFTVAGAMGVGTGPLEGQWWVEDERHGLEVPREQWRWHLLLPLPGGPGEPGAVERARELSRASGASVDRVRLVTVTEGECVELLHEGPFSEEHLSLKVMEEFMAERGLVPNGPHHEIYLTPLDDPAPRTVLRQPVRPA</sequence>